<dbReference type="GO" id="GO:0120015">
    <property type="term" value="F:sterol transfer activity"/>
    <property type="evidence" value="ECO:0007669"/>
    <property type="project" value="TreeGrafter"/>
</dbReference>
<dbReference type="InterPro" id="IPR051482">
    <property type="entry name" value="Cholesterol_transport"/>
</dbReference>
<feature type="compositionally biased region" description="Basic residues" evidence="3">
    <location>
        <begin position="142"/>
        <end position="154"/>
    </location>
</feature>
<feature type="compositionally biased region" description="Basic residues" evidence="3">
    <location>
        <begin position="164"/>
        <end position="178"/>
    </location>
</feature>
<keyword evidence="4" id="KW-1133">Transmembrane helix</keyword>
<feature type="region of interest" description="Disordered" evidence="3">
    <location>
        <begin position="131"/>
        <end position="189"/>
    </location>
</feature>
<dbReference type="GO" id="GO:0005886">
    <property type="term" value="C:plasma membrane"/>
    <property type="evidence" value="ECO:0007669"/>
    <property type="project" value="TreeGrafter"/>
</dbReference>
<name>A0A813WAA0_9BILA</name>
<accession>A0A813WAA0</accession>
<dbReference type="PANTHER" id="PTHR23319:SF4">
    <property type="entry name" value="GRAM DOMAIN CONTAINING 1B, ISOFORM E"/>
    <property type="match status" value="1"/>
</dbReference>
<dbReference type="GO" id="GO:0032366">
    <property type="term" value="P:intracellular sterol transport"/>
    <property type="evidence" value="ECO:0007669"/>
    <property type="project" value="TreeGrafter"/>
</dbReference>
<dbReference type="Proteomes" id="UP000663879">
    <property type="component" value="Unassembled WGS sequence"/>
</dbReference>
<feature type="domain" description="VASt" evidence="5">
    <location>
        <begin position="1"/>
        <end position="58"/>
    </location>
</feature>
<comment type="caution">
    <text evidence="6">The sequence shown here is derived from an EMBL/GenBank/DDBJ whole genome shotgun (WGS) entry which is preliminary data.</text>
</comment>
<dbReference type="PROSITE" id="PS51778">
    <property type="entry name" value="VAST"/>
    <property type="match status" value="1"/>
</dbReference>
<dbReference type="AlphaFoldDB" id="A0A813WAA0"/>
<evidence type="ECO:0000313" key="7">
    <source>
        <dbReference type="Proteomes" id="UP000663879"/>
    </source>
</evidence>
<dbReference type="PANTHER" id="PTHR23319">
    <property type="entry name" value="GRAM DOMAIN CONTAINING 1B, ISOFORM E"/>
    <property type="match status" value="1"/>
</dbReference>
<evidence type="ECO:0000256" key="3">
    <source>
        <dbReference type="SAM" id="MobiDB-lite"/>
    </source>
</evidence>
<organism evidence="6 7">
    <name type="scientific">Brachionus calyciflorus</name>
    <dbReference type="NCBI Taxonomy" id="104777"/>
    <lineage>
        <taxon>Eukaryota</taxon>
        <taxon>Metazoa</taxon>
        <taxon>Spiralia</taxon>
        <taxon>Gnathifera</taxon>
        <taxon>Rotifera</taxon>
        <taxon>Eurotatoria</taxon>
        <taxon>Monogononta</taxon>
        <taxon>Pseudotrocha</taxon>
        <taxon>Ploima</taxon>
        <taxon>Brachionidae</taxon>
        <taxon>Brachionus</taxon>
    </lineage>
</organism>
<comment type="subcellular location">
    <subcellularLocation>
        <location evidence="1">Membrane</location>
    </subcellularLocation>
</comment>
<evidence type="ECO:0000256" key="2">
    <source>
        <dbReference type="ARBA" id="ARBA00023136"/>
    </source>
</evidence>
<evidence type="ECO:0000256" key="4">
    <source>
        <dbReference type="SAM" id="Phobius"/>
    </source>
</evidence>
<proteinExistence type="predicted"/>
<dbReference type="GO" id="GO:0005789">
    <property type="term" value="C:endoplasmic reticulum membrane"/>
    <property type="evidence" value="ECO:0007669"/>
    <property type="project" value="TreeGrafter"/>
</dbReference>
<sequence>MTRLTANSTKITANYRIHYKRSPNFIVKSFIEKNSLSAIRDSFLFLVNIVKEAYERKCHEFISINKLNNCLNHEESLDDSSSTDEHDLIQKEKTLPDFPNLPEKLANISAITSEQTRKSLGRVDAKVSSEEFDTSREIRSKNSTKRNMKKRHVHSNTEDPTPSNHHHHHNHHSSHHTQSHQTNSTVKLERSISHQAQLVPIQKFSFFKWEINVDTLVRLFIVAMFCLMLINGLLYYKLRRIESLADSLKNDPSIISRLSNPRQFDGALLSAGQQDTNNWQSVITNTLDAISKMENSLKQLEKNFKTRDNSDDL</sequence>
<feature type="transmembrane region" description="Helical" evidence="4">
    <location>
        <begin position="216"/>
        <end position="236"/>
    </location>
</feature>
<dbReference type="GO" id="GO:0032934">
    <property type="term" value="F:sterol binding"/>
    <property type="evidence" value="ECO:0007669"/>
    <property type="project" value="TreeGrafter"/>
</dbReference>
<keyword evidence="2 4" id="KW-0472">Membrane</keyword>
<gene>
    <name evidence="6" type="ORF">OXX778_LOCUS9296</name>
</gene>
<evidence type="ECO:0000256" key="1">
    <source>
        <dbReference type="ARBA" id="ARBA00004370"/>
    </source>
</evidence>
<dbReference type="EMBL" id="CAJNOC010001360">
    <property type="protein sequence ID" value="CAF0858093.1"/>
    <property type="molecule type" value="Genomic_DNA"/>
</dbReference>
<dbReference type="GO" id="GO:0140268">
    <property type="term" value="C:endoplasmic reticulum-plasma membrane contact site"/>
    <property type="evidence" value="ECO:0007669"/>
    <property type="project" value="TreeGrafter"/>
</dbReference>
<evidence type="ECO:0000259" key="5">
    <source>
        <dbReference type="PROSITE" id="PS51778"/>
    </source>
</evidence>
<keyword evidence="7" id="KW-1185">Reference proteome</keyword>
<protein>
    <recommendedName>
        <fullName evidence="5">VASt domain-containing protein</fullName>
    </recommendedName>
</protein>
<dbReference type="InterPro" id="IPR031968">
    <property type="entry name" value="VASt"/>
</dbReference>
<keyword evidence="4" id="KW-0812">Transmembrane</keyword>
<reference evidence="6" key="1">
    <citation type="submission" date="2021-02" db="EMBL/GenBank/DDBJ databases">
        <authorList>
            <person name="Nowell W R."/>
        </authorList>
    </citation>
    <scope>NUCLEOTIDE SEQUENCE</scope>
    <source>
        <strain evidence="6">Ploen Becks lab</strain>
    </source>
</reference>
<feature type="compositionally biased region" description="Basic and acidic residues" evidence="3">
    <location>
        <begin position="131"/>
        <end position="140"/>
    </location>
</feature>
<evidence type="ECO:0000313" key="6">
    <source>
        <dbReference type="EMBL" id="CAF0858093.1"/>
    </source>
</evidence>